<accession>A0A848BPF0</accession>
<name>A0A848BPF0_9FIRM</name>
<dbReference type="InterPro" id="IPR018062">
    <property type="entry name" value="HTH_AraC-typ_CS"/>
</dbReference>
<keyword evidence="3" id="KW-0804">Transcription</keyword>
<dbReference type="GO" id="GO:0003700">
    <property type="term" value="F:DNA-binding transcription factor activity"/>
    <property type="evidence" value="ECO:0007669"/>
    <property type="project" value="InterPro"/>
</dbReference>
<dbReference type="EMBL" id="JABAFG010000001">
    <property type="protein sequence ID" value="NME27165.1"/>
    <property type="molecule type" value="Genomic_DNA"/>
</dbReference>
<protein>
    <submittedName>
        <fullName evidence="6">AraC family transcriptional regulator</fullName>
    </submittedName>
</protein>
<reference evidence="5 8" key="2">
    <citation type="submission" date="2024-10" db="EMBL/GenBank/DDBJ databases">
        <authorList>
            <person name="Sang B.-I."/>
            <person name="Prabhaharan D."/>
        </authorList>
    </citation>
    <scope>NUCLEOTIDE SEQUENCE [LARGE SCALE GENOMIC DNA]</scope>
    <source>
        <strain evidence="5 8">MH</strain>
    </source>
</reference>
<dbReference type="InterPro" id="IPR020449">
    <property type="entry name" value="Tscrpt_reg_AraC-type_HTH"/>
</dbReference>
<evidence type="ECO:0000256" key="1">
    <source>
        <dbReference type="ARBA" id="ARBA00023015"/>
    </source>
</evidence>
<dbReference type="RefSeq" id="WP_059077120.1">
    <property type="nucleotide sequence ID" value="NZ_CP011940.1"/>
</dbReference>
<dbReference type="InterPro" id="IPR009057">
    <property type="entry name" value="Homeodomain-like_sf"/>
</dbReference>
<dbReference type="Proteomes" id="UP001605989">
    <property type="component" value="Unassembled WGS sequence"/>
</dbReference>
<dbReference type="PANTHER" id="PTHR43280">
    <property type="entry name" value="ARAC-FAMILY TRANSCRIPTIONAL REGULATOR"/>
    <property type="match status" value="1"/>
</dbReference>
<evidence type="ECO:0000256" key="2">
    <source>
        <dbReference type="ARBA" id="ARBA00023125"/>
    </source>
</evidence>
<dbReference type="PANTHER" id="PTHR43280:SF28">
    <property type="entry name" value="HTH-TYPE TRANSCRIPTIONAL ACTIVATOR RHAS"/>
    <property type="match status" value="1"/>
</dbReference>
<dbReference type="Pfam" id="PF12833">
    <property type="entry name" value="HTH_18"/>
    <property type="match status" value="1"/>
</dbReference>
<gene>
    <name evidence="5" type="ORF">ACGTZG_05535</name>
    <name evidence="6" type="ORF">HF872_00790</name>
</gene>
<dbReference type="PRINTS" id="PR00032">
    <property type="entry name" value="HTHARAC"/>
</dbReference>
<sequence length="288" mass="33796">MEHESYHEMMKRGRFDFPIGFYHVEKYHPRFNMPYHWHMEYELIRMLRGGFTISLNEETLHLVPGDIVFIRDGIVHGGVVDSDDTAYECLVFEPPKLLHSANYQSSDLNNLLNHTFNVRNHFNQDDKKIALIVRILFEEMQRENPGYELIVTGMLYTVFGLIIQEKQYTPVTKQPVETSHLQMQKLKKAFQLIDDKYAAPLTLSELSSAAGLSPNYFCKFFQKMTHYTPIEYLNQYRIDQACLKLAYTDKSITDIAYSCGFNNLSYFIKTFRKQKGISPGKFRQVNRK</sequence>
<evidence type="ECO:0000259" key="4">
    <source>
        <dbReference type="PROSITE" id="PS01124"/>
    </source>
</evidence>
<evidence type="ECO:0000256" key="3">
    <source>
        <dbReference type="ARBA" id="ARBA00023163"/>
    </source>
</evidence>
<dbReference type="SMART" id="SM00342">
    <property type="entry name" value="HTH_ARAC"/>
    <property type="match status" value="1"/>
</dbReference>
<dbReference type="OrthoDB" id="9778008at2"/>
<dbReference type="SUPFAM" id="SSF46689">
    <property type="entry name" value="Homeodomain-like"/>
    <property type="match status" value="2"/>
</dbReference>
<dbReference type="PROSITE" id="PS00041">
    <property type="entry name" value="HTH_ARAC_FAMILY_1"/>
    <property type="match status" value="1"/>
</dbReference>
<dbReference type="PROSITE" id="PS01124">
    <property type="entry name" value="HTH_ARAC_FAMILY_2"/>
    <property type="match status" value="1"/>
</dbReference>
<dbReference type="Gene3D" id="1.10.10.60">
    <property type="entry name" value="Homeodomain-like"/>
    <property type="match status" value="2"/>
</dbReference>
<dbReference type="CDD" id="cd02208">
    <property type="entry name" value="cupin_RmlC-like"/>
    <property type="match status" value="1"/>
</dbReference>
<keyword evidence="8" id="KW-1185">Reference proteome</keyword>
<dbReference type="Proteomes" id="UP000591071">
    <property type="component" value="Unassembled WGS sequence"/>
</dbReference>
<dbReference type="SUPFAM" id="SSF51215">
    <property type="entry name" value="Regulatory protein AraC"/>
    <property type="match status" value="1"/>
</dbReference>
<evidence type="ECO:0000313" key="6">
    <source>
        <dbReference type="EMBL" id="NME27165.1"/>
    </source>
</evidence>
<feature type="domain" description="HTH araC/xylS-type" evidence="4">
    <location>
        <begin position="187"/>
        <end position="285"/>
    </location>
</feature>
<dbReference type="InterPro" id="IPR018060">
    <property type="entry name" value="HTH_AraC"/>
</dbReference>
<dbReference type="Pfam" id="PF02311">
    <property type="entry name" value="AraC_binding"/>
    <property type="match status" value="1"/>
</dbReference>
<dbReference type="AlphaFoldDB" id="A0A848BPF0"/>
<keyword evidence="2" id="KW-0238">DNA-binding</keyword>
<organism evidence="6 7">
    <name type="scientific">Megasphaera hexanoica</name>
    <dbReference type="NCBI Taxonomy" id="1675036"/>
    <lineage>
        <taxon>Bacteria</taxon>
        <taxon>Bacillati</taxon>
        <taxon>Bacillota</taxon>
        <taxon>Negativicutes</taxon>
        <taxon>Veillonellales</taxon>
        <taxon>Veillonellaceae</taxon>
        <taxon>Megasphaera</taxon>
    </lineage>
</organism>
<reference evidence="6 7" key="1">
    <citation type="submission" date="2020-04" db="EMBL/GenBank/DDBJ databases">
        <authorList>
            <person name="Hitch T.C.A."/>
            <person name="Wylensek D."/>
            <person name="Clavel T."/>
        </authorList>
    </citation>
    <scope>NUCLEOTIDE SEQUENCE [LARGE SCALE GENOMIC DNA]</scope>
    <source>
        <strain evidence="6 7">Oil-RF-744-FAT-WT-6-1</strain>
    </source>
</reference>
<dbReference type="InterPro" id="IPR003313">
    <property type="entry name" value="AraC-bd"/>
</dbReference>
<keyword evidence="1" id="KW-0805">Transcription regulation</keyword>
<dbReference type="Gene3D" id="2.60.120.10">
    <property type="entry name" value="Jelly Rolls"/>
    <property type="match status" value="1"/>
</dbReference>
<dbReference type="GO" id="GO:0043565">
    <property type="term" value="F:sequence-specific DNA binding"/>
    <property type="evidence" value="ECO:0007669"/>
    <property type="project" value="InterPro"/>
</dbReference>
<evidence type="ECO:0000313" key="7">
    <source>
        <dbReference type="Proteomes" id="UP000591071"/>
    </source>
</evidence>
<evidence type="ECO:0000313" key="8">
    <source>
        <dbReference type="Proteomes" id="UP001605989"/>
    </source>
</evidence>
<evidence type="ECO:0000313" key="5">
    <source>
        <dbReference type="EMBL" id="MFG6272648.1"/>
    </source>
</evidence>
<dbReference type="InterPro" id="IPR014710">
    <property type="entry name" value="RmlC-like_jellyroll"/>
</dbReference>
<dbReference type="InterPro" id="IPR037923">
    <property type="entry name" value="HTH-like"/>
</dbReference>
<dbReference type="EMBL" id="JBIEKR010000004">
    <property type="protein sequence ID" value="MFG6272648.1"/>
    <property type="molecule type" value="Genomic_DNA"/>
</dbReference>
<comment type="caution">
    <text evidence="6">The sequence shown here is derived from an EMBL/GenBank/DDBJ whole genome shotgun (WGS) entry which is preliminary data.</text>
</comment>
<proteinExistence type="predicted"/>
<dbReference type="KEGG" id="mhw:ACT01_03135"/>